<evidence type="ECO:0000259" key="1">
    <source>
        <dbReference type="Pfam" id="PF00534"/>
    </source>
</evidence>
<gene>
    <name evidence="3" type="ORF">RGB73_22435</name>
</gene>
<evidence type="ECO:0000313" key="3">
    <source>
        <dbReference type="EMBL" id="WNC13432.1"/>
    </source>
</evidence>
<dbReference type="SUPFAM" id="SSF53756">
    <property type="entry name" value="UDP-Glycosyltransferase/glycogen phosphorylase"/>
    <property type="match status" value="1"/>
</dbReference>
<organism evidence="3 4">
    <name type="scientific">Brevibacillus brevis</name>
    <name type="common">Bacillus brevis</name>
    <dbReference type="NCBI Taxonomy" id="1393"/>
    <lineage>
        <taxon>Bacteria</taxon>
        <taxon>Bacillati</taxon>
        <taxon>Bacillota</taxon>
        <taxon>Bacilli</taxon>
        <taxon>Bacillales</taxon>
        <taxon>Paenibacillaceae</taxon>
        <taxon>Brevibacillus</taxon>
    </lineage>
</organism>
<dbReference type="EC" id="2.4.-.-" evidence="3"/>
<dbReference type="Pfam" id="PF00534">
    <property type="entry name" value="Glycos_transf_1"/>
    <property type="match status" value="1"/>
</dbReference>
<dbReference type="Pfam" id="PF13439">
    <property type="entry name" value="Glyco_transf_4"/>
    <property type="match status" value="1"/>
</dbReference>
<dbReference type="EMBL" id="CP134050">
    <property type="protein sequence ID" value="WNC13432.1"/>
    <property type="molecule type" value="Genomic_DNA"/>
</dbReference>
<dbReference type="CDD" id="cd03801">
    <property type="entry name" value="GT4_PimA-like"/>
    <property type="match status" value="1"/>
</dbReference>
<dbReference type="RefSeq" id="WP_310764939.1">
    <property type="nucleotide sequence ID" value="NZ_CP134050.1"/>
</dbReference>
<dbReference type="Proteomes" id="UP001256827">
    <property type="component" value="Chromosome"/>
</dbReference>
<accession>A0ABY9T025</accession>
<dbReference type="GO" id="GO:0016757">
    <property type="term" value="F:glycosyltransferase activity"/>
    <property type="evidence" value="ECO:0007669"/>
    <property type="project" value="UniProtKB-KW"/>
</dbReference>
<sequence length="378" mass="41435">MTVTVLMVLDSMGAGGTETHVLSVGKPFAAKGAKLHVAGADGPFHQEFVRAGFRVHLVEAESQPLEARRDCRMKAFRQVMEREGVTIVHVHQTPSGLAAASAARSLGIPVVFTMHGTYYPPGEALELAEMCDAIISVSKPVQGYWRTRGIESSVISNGVDPEAFRPVEVQHGTPRILEEIPQHATVVTYVSRLAWQKASVCNMVLRSTKSKLPELENVHIVVVGTGAQAHHVTELARALNKLKGERYIHIAGEQTDVRPFYARSDLVIGTGRVALEAMACGKPVLAIGNHGYFGMVTPDVYSKAWDYYFGDHDSIEKPSPHLIAQSLRAALRDRGSLKRIGAQAREWIASEFAIEQKAGAILDLYERVQNRKKGEERS</sequence>
<feature type="domain" description="Glycosyltransferase subfamily 4-like N-terminal" evidence="2">
    <location>
        <begin position="15"/>
        <end position="162"/>
    </location>
</feature>
<dbReference type="PANTHER" id="PTHR45947">
    <property type="entry name" value="SULFOQUINOVOSYL TRANSFERASE SQD2"/>
    <property type="match status" value="1"/>
</dbReference>
<keyword evidence="4" id="KW-1185">Reference proteome</keyword>
<dbReference type="PANTHER" id="PTHR45947:SF3">
    <property type="entry name" value="SULFOQUINOVOSYL TRANSFERASE SQD2"/>
    <property type="match status" value="1"/>
</dbReference>
<dbReference type="Gene3D" id="3.40.50.2000">
    <property type="entry name" value="Glycogen Phosphorylase B"/>
    <property type="match status" value="2"/>
</dbReference>
<dbReference type="InterPro" id="IPR001296">
    <property type="entry name" value="Glyco_trans_1"/>
</dbReference>
<dbReference type="InterPro" id="IPR028098">
    <property type="entry name" value="Glyco_trans_4-like_N"/>
</dbReference>
<evidence type="ECO:0000313" key="4">
    <source>
        <dbReference type="Proteomes" id="UP001256827"/>
    </source>
</evidence>
<reference evidence="3 4" key="1">
    <citation type="submission" date="2023-09" db="EMBL/GenBank/DDBJ databases">
        <title>Complete Genome and Methylome dissection of Bacillus brevis NEB573 original source of BbsI restriction endonuclease.</title>
        <authorList>
            <person name="Fomenkov A."/>
            <person name="Roberts R.D."/>
        </authorList>
    </citation>
    <scope>NUCLEOTIDE SEQUENCE [LARGE SCALE GENOMIC DNA]</scope>
    <source>
        <strain evidence="3 4">NEB573</strain>
    </source>
</reference>
<dbReference type="InterPro" id="IPR050194">
    <property type="entry name" value="Glycosyltransferase_grp1"/>
</dbReference>
<proteinExistence type="predicted"/>
<keyword evidence="3" id="KW-0808">Transferase</keyword>
<evidence type="ECO:0000259" key="2">
    <source>
        <dbReference type="Pfam" id="PF13439"/>
    </source>
</evidence>
<protein>
    <submittedName>
        <fullName evidence="3">Glycosyltransferase family 4 protein</fullName>
        <ecNumber evidence="3">2.4.-.-</ecNumber>
    </submittedName>
</protein>
<keyword evidence="3" id="KW-0328">Glycosyltransferase</keyword>
<name>A0ABY9T025_BREBE</name>
<feature type="domain" description="Glycosyl transferase family 1" evidence="1">
    <location>
        <begin position="180"/>
        <end position="347"/>
    </location>
</feature>